<gene>
    <name evidence="3" type="ORF">MNBD_GAMMA14-1749</name>
</gene>
<evidence type="ECO:0000256" key="1">
    <source>
        <dbReference type="SAM" id="MobiDB-lite"/>
    </source>
</evidence>
<sequence length="141" mass="16300">MRIYSCLAVTALLSVVPFLVPAARASVYRCVGDDGHVSYQQIRCHSGVKPMILRDPRSGGSSLRSGEKALLKRYRKKDAERRRKPRVRPAKRVKESTACWSRRKQLETVRAKLRRGYTLQEGETLHRKRDNHTEYLKLFCS</sequence>
<dbReference type="InterPro" id="IPR025392">
    <property type="entry name" value="DUF4124"/>
</dbReference>
<name>A0A3B0ZMC5_9ZZZZ</name>
<evidence type="ECO:0000259" key="2">
    <source>
        <dbReference type="Pfam" id="PF13511"/>
    </source>
</evidence>
<feature type="region of interest" description="Disordered" evidence="1">
    <location>
        <begin position="74"/>
        <end position="95"/>
    </location>
</feature>
<organism evidence="3">
    <name type="scientific">hydrothermal vent metagenome</name>
    <dbReference type="NCBI Taxonomy" id="652676"/>
    <lineage>
        <taxon>unclassified sequences</taxon>
        <taxon>metagenomes</taxon>
        <taxon>ecological metagenomes</taxon>
    </lineage>
</organism>
<feature type="compositionally biased region" description="Basic residues" evidence="1">
    <location>
        <begin position="74"/>
        <end position="91"/>
    </location>
</feature>
<dbReference type="EMBL" id="UOFM01000424">
    <property type="protein sequence ID" value="VAW81756.1"/>
    <property type="molecule type" value="Genomic_DNA"/>
</dbReference>
<protein>
    <recommendedName>
        <fullName evidence="2">DUF4124 domain-containing protein</fullName>
    </recommendedName>
</protein>
<accession>A0A3B0ZMC5</accession>
<reference evidence="3" key="1">
    <citation type="submission" date="2018-06" db="EMBL/GenBank/DDBJ databases">
        <authorList>
            <person name="Zhirakovskaya E."/>
        </authorList>
    </citation>
    <scope>NUCLEOTIDE SEQUENCE</scope>
</reference>
<dbReference type="AlphaFoldDB" id="A0A3B0ZMC5"/>
<proteinExistence type="predicted"/>
<evidence type="ECO:0000313" key="3">
    <source>
        <dbReference type="EMBL" id="VAW81756.1"/>
    </source>
</evidence>
<dbReference type="Pfam" id="PF13511">
    <property type="entry name" value="DUF4124"/>
    <property type="match status" value="1"/>
</dbReference>
<feature type="domain" description="DUF4124" evidence="2">
    <location>
        <begin position="18"/>
        <end position="49"/>
    </location>
</feature>